<dbReference type="OrthoDB" id="528320at2"/>
<keyword evidence="6" id="KW-1003">Cell membrane</keyword>
<protein>
    <recommendedName>
        <fullName evidence="6">Probable membrane transporter protein</fullName>
    </recommendedName>
</protein>
<organism evidence="7 8">
    <name type="scientific">Raineyella antarctica</name>
    <dbReference type="NCBI Taxonomy" id="1577474"/>
    <lineage>
        <taxon>Bacteria</taxon>
        <taxon>Bacillati</taxon>
        <taxon>Actinomycetota</taxon>
        <taxon>Actinomycetes</taxon>
        <taxon>Propionibacteriales</taxon>
        <taxon>Propionibacteriaceae</taxon>
        <taxon>Raineyella</taxon>
    </lineage>
</organism>
<evidence type="ECO:0000256" key="3">
    <source>
        <dbReference type="ARBA" id="ARBA00022692"/>
    </source>
</evidence>
<feature type="transmembrane region" description="Helical" evidence="6">
    <location>
        <begin position="43"/>
        <end position="62"/>
    </location>
</feature>
<dbReference type="PANTHER" id="PTHR43701">
    <property type="entry name" value="MEMBRANE TRANSPORTER PROTEIN MJ0441-RELATED"/>
    <property type="match status" value="1"/>
</dbReference>
<sequence>MTELLWVIPLGLLIGTALGSLGAGGSILAVPGLVYLLGQSPTTATTASLIIIGLTSLVGLVPHQRKGNVRLGRGVIFGILGVLGSFLGAKLAVGLPSAVLMSAFAVLMLVVALLMWRRHRRTGTSAAAAVEPRPRPLRLVLAASGVGLLTGFFGIGGGFAVVPALVLAMGLAMPAAVGTSLLVIAINSGTALAFRLGNGVELDWVVIGGFTVFAVVGSLLGSRITSRVPARTLTRAFIVMLVALAGYIGAMNVPTLLS</sequence>
<feature type="transmembrane region" description="Helical" evidence="6">
    <location>
        <begin position="236"/>
        <end position="257"/>
    </location>
</feature>
<dbReference type="PANTHER" id="PTHR43701:SF2">
    <property type="entry name" value="MEMBRANE TRANSPORTER PROTEIN YJNA-RELATED"/>
    <property type="match status" value="1"/>
</dbReference>
<proteinExistence type="inferred from homology"/>
<gene>
    <name evidence="7" type="ORF">GA0111570_10413</name>
</gene>
<evidence type="ECO:0000256" key="2">
    <source>
        <dbReference type="ARBA" id="ARBA00009142"/>
    </source>
</evidence>
<keyword evidence="5 6" id="KW-0472">Membrane</keyword>
<dbReference type="RefSeq" id="WP_092608347.1">
    <property type="nucleotide sequence ID" value="NZ_FMYF01000004.1"/>
</dbReference>
<keyword evidence="8" id="KW-1185">Reference proteome</keyword>
<keyword evidence="3 6" id="KW-0812">Transmembrane</keyword>
<feature type="transmembrane region" description="Helical" evidence="6">
    <location>
        <begin position="204"/>
        <end position="224"/>
    </location>
</feature>
<name>A0A1G6GKS1_9ACTN</name>
<dbReference type="InterPro" id="IPR002781">
    <property type="entry name" value="TM_pro_TauE-like"/>
</dbReference>
<dbReference type="InterPro" id="IPR051598">
    <property type="entry name" value="TSUP/Inactive_protease-like"/>
</dbReference>
<evidence type="ECO:0000256" key="6">
    <source>
        <dbReference type="RuleBase" id="RU363041"/>
    </source>
</evidence>
<dbReference type="STRING" id="1577474.GA0111570_10413"/>
<evidence type="ECO:0000256" key="1">
    <source>
        <dbReference type="ARBA" id="ARBA00004141"/>
    </source>
</evidence>
<feature type="transmembrane region" description="Helical" evidence="6">
    <location>
        <begin position="167"/>
        <end position="192"/>
    </location>
</feature>
<feature type="transmembrane region" description="Helical" evidence="6">
    <location>
        <begin position="137"/>
        <end position="161"/>
    </location>
</feature>
<evidence type="ECO:0000313" key="8">
    <source>
        <dbReference type="Proteomes" id="UP000199086"/>
    </source>
</evidence>
<comment type="similarity">
    <text evidence="2 6">Belongs to the 4-toluene sulfonate uptake permease (TSUP) (TC 2.A.102) family.</text>
</comment>
<evidence type="ECO:0000313" key="7">
    <source>
        <dbReference type="EMBL" id="SDB82550.1"/>
    </source>
</evidence>
<dbReference type="GO" id="GO:0005886">
    <property type="term" value="C:plasma membrane"/>
    <property type="evidence" value="ECO:0007669"/>
    <property type="project" value="UniProtKB-SubCell"/>
</dbReference>
<evidence type="ECO:0000256" key="5">
    <source>
        <dbReference type="ARBA" id="ARBA00023136"/>
    </source>
</evidence>
<reference evidence="7 8" key="1">
    <citation type="submission" date="2016-06" db="EMBL/GenBank/DDBJ databases">
        <authorList>
            <person name="Olsen C.W."/>
            <person name="Carey S."/>
            <person name="Hinshaw L."/>
            <person name="Karasin A.I."/>
        </authorList>
    </citation>
    <scope>NUCLEOTIDE SEQUENCE [LARGE SCALE GENOMIC DNA]</scope>
    <source>
        <strain evidence="7 8">LZ-22</strain>
    </source>
</reference>
<feature type="transmembrane region" description="Helical" evidence="6">
    <location>
        <begin position="74"/>
        <end position="93"/>
    </location>
</feature>
<evidence type="ECO:0000256" key="4">
    <source>
        <dbReference type="ARBA" id="ARBA00022989"/>
    </source>
</evidence>
<keyword evidence="4 6" id="KW-1133">Transmembrane helix</keyword>
<dbReference type="Proteomes" id="UP000199086">
    <property type="component" value="Unassembled WGS sequence"/>
</dbReference>
<feature type="transmembrane region" description="Helical" evidence="6">
    <location>
        <begin position="99"/>
        <end position="116"/>
    </location>
</feature>
<dbReference type="Pfam" id="PF01925">
    <property type="entry name" value="TauE"/>
    <property type="match status" value="1"/>
</dbReference>
<dbReference type="EMBL" id="FMYF01000004">
    <property type="protein sequence ID" value="SDB82550.1"/>
    <property type="molecule type" value="Genomic_DNA"/>
</dbReference>
<accession>A0A1G6GKS1</accession>
<dbReference type="AlphaFoldDB" id="A0A1G6GKS1"/>
<comment type="subcellular location">
    <subcellularLocation>
        <location evidence="6">Cell membrane</location>
        <topology evidence="6">Multi-pass membrane protein</topology>
    </subcellularLocation>
    <subcellularLocation>
        <location evidence="1">Membrane</location>
        <topology evidence="1">Multi-pass membrane protein</topology>
    </subcellularLocation>
</comment>